<dbReference type="Gene3D" id="3.40.1350.80">
    <property type="match status" value="1"/>
</dbReference>
<dbReference type="GO" id="GO:0009307">
    <property type="term" value="P:DNA restriction-modification system"/>
    <property type="evidence" value="ECO:0007669"/>
    <property type="project" value="InterPro"/>
</dbReference>
<dbReference type="Pfam" id="PF06616">
    <property type="entry name" value="BsuBI_PstI_RE"/>
    <property type="match status" value="1"/>
</dbReference>
<sequence>MNDQDSLIQGAQDLLVRLGFDSERTNERSAMVLLALLQLKDGDAWSEARNPLLGTRAIMDWIADNFGVKYKPNTRETIRRFTLHQFVIGQLVEENTDDPMRPINSPKWNYRVSDDALAVIREYPQSVFETHLVDYVQHHVFFKSLAEERRDLPKTNVQLQSGHVLRLSPGGQNKLIKNIIEDFMPRFVPNGTVVYVDDTDHGMGVIDRGTMDALGITLGPREKAPDVIIWDPSREWLFLIEAASTHGPIDVTRKAELKRIFPRQFHQAVLVSCFPDRSVMRRFLSQLAWESEAWCADTPDHMVHFNGSRFMGPYGA</sequence>
<evidence type="ECO:0000313" key="3">
    <source>
        <dbReference type="EMBL" id="KFI84024.1"/>
    </source>
</evidence>
<reference evidence="3 4" key="1">
    <citation type="submission" date="2014-03" db="EMBL/GenBank/DDBJ databases">
        <title>Genomics of Bifidobacteria.</title>
        <authorList>
            <person name="Ventura M."/>
            <person name="Milani C."/>
            <person name="Lugli G.A."/>
        </authorList>
    </citation>
    <scope>NUCLEOTIDE SEQUENCE [LARGE SCALE GENOMIC DNA]</scope>
    <source>
        <strain evidence="3 4">LMG 21775</strain>
    </source>
</reference>
<dbReference type="eggNOG" id="COG0827">
    <property type="taxonomic scope" value="Bacteria"/>
</dbReference>
<dbReference type="InterPro" id="IPR009528">
    <property type="entry name" value="Restrct_endonuc_II_BsuBI_C"/>
</dbReference>
<feature type="domain" description="BsuBI/PstI restriction endonuclease" evidence="1">
    <location>
        <begin position="156"/>
        <end position="307"/>
    </location>
</feature>
<evidence type="ECO:0000313" key="4">
    <source>
        <dbReference type="Proteomes" id="UP000029050"/>
    </source>
</evidence>
<dbReference type="Gene3D" id="1.10.10.1820">
    <property type="entry name" value="BsuBI/PstI restriction endonuclease-like"/>
    <property type="match status" value="1"/>
</dbReference>
<dbReference type="GO" id="GO:0003677">
    <property type="term" value="F:DNA binding"/>
    <property type="evidence" value="ECO:0007669"/>
    <property type="project" value="InterPro"/>
</dbReference>
<dbReference type="Pfam" id="PF17728">
    <property type="entry name" value="BsuBI_PstI_RE_N"/>
    <property type="match status" value="1"/>
</dbReference>
<accession>A0A087CL74</accession>
<dbReference type="GO" id="GO:0009036">
    <property type="term" value="F:type II site-specific deoxyribonuclease activity"/>
    <property type="evidence" value="ECO:0007669"/>
    <property type="project" value="UniProtKB-EC"/>
</dbReference>
<dbReference type="REBASE" id="384683">
    <property type="entry name" value="Bps21775ORF249P"/>
</dbReference>
<dbReference type="STRING" id="218140.BPSY_0250"/>
<dbReference type="InterPro" id="IPR041454">
    <property type="entry name" value="BsuBI/PstI_N"/>
</dbReference>
<evidence type="ECO:0000259" key="2">
    <source>
        <dbReference type="Pfam" id="PF17728"/>
    </source>
</evidence>
<dbReference type="InterPro" id="IPR041962">
    <property type="entry name" value="BsuBI/PstI_N_sf"/>
</dbReference>
<protein>
    <submittedName>
        <fullName evidence="3">Type II restriction enzyme recognizing CTGCAG</fullName>
        <ecNumber evidence="3">3.1.21.4</ecNumber>
    </submittedName>
</protein>
<dbReference type="EC" id="3.1.21.4" evidence="3"/>
<dbReference type="EMBL" id="JGZI01000003">
    <property type="protein sequence ID" value="KFI84024.1"/>
    <property type="molecule type" value="Genomic_DNA"/>
</dbReference>
<organism evidence="3 4">
    <name type="scientific">Bifidobacterium psychraerophilum</name>
    <dbReference type="NCBI Taxonomy" id="218140"/>
    <lineage>
        <taxon>Bacteria</taxon>
        <taxon>Bacillati</taxon>
        <taxon>Actinomycetota</taxon>
        <taxon>Actinomycetes</taxon>
        <taxon>Bifidobacteriales</taxon>
        <taxon>Bifidobacteriaceae</taxon>
        <taxon>Bifidobacterium</taxon>
    </lineage>
</organism>
<gene>
    <name evidence="3" type="ORF">BPSY_0250</name>
</gene>
<name>A0A087CL74_9BIFI</name>
<dbReference type="GO" id="GO:0000287">
    <property type="term" value="F:magnesium ion binding"/>
    <property type="evidence" value="ECO:0007669"/>
    <property type="project" value="InterPro"/>
</dbReference>
<feature type="domain" description="BsuBI/PstI restriction endonuclease HTH" evidence="2">
    <location>
        <begin position="8"/>
        <end position="137"/>
    </location>
</feature>
<dbReference type="InterPro" id="IPR041963">
    <property type="entry name" value="BsuBI/PstI_C_sf"/>
</dbReference>
<dbReference type="Proteomes" id="UP000029050">
    <property type="component" value="Unassembled WGS sequence"/>
</dbReference>
<keyword evidence="4" id="KW-1185">Reference proteome</keyword>
<dbReference type="RefSeq" id="WP_033495867.1">
    <property type="nucleotide sequence ID" value="NZ_JGZI01000003.1"/>
</dbReference>
<proteinExistence type="predicted"/>
<dbReference type="GeneID" id="98299487"/>
<keyword evidence="3" id="KW-0378">Hydrolase</keyword>
<comment type="caution">
    <text evidence="3">The sequence shown here is derived from an EMBL/GenBank/DDBJ whole genome shotgun (WGS) entry which is preliminary data.</text>
</comment>
<dbReference type="AlphaFoldDB" id="A0A087CL74"/>
<evidence type="ECO:0000259" key="1">
    <source>
        <dbReference type="Pfam" id="PF06616"/>
    </source>
</evidence>